<gene>
    <name evidence="1" type="ORF">AYBTSS11_LOCUS25185</name>
</gene>
<proteinExistence type="predicted"/>
<dbReference type="Gramene" id="rna-AYBTSS11_LOCUS25185">
    <property type="protein sequence ID" value="CAJ1973125.1"/>
    <property type="gene ID" value="gene-AYBTSS11_LOCUS25185"/>
</dbReference>
<reference evidence="1" key="1">
    <citation type="submission" date="2023-10" db="EMBL/GenBank/DDBJ databases">
        <authorList>
            <person name="Domelevo Entfellner J.-B."/>
        </authorList>
    </citation>
    <scope>NUCLEOTIDE SEQUENCE</scope>
</reference>
<evidence type="ECO:0000313" key="1">
    <source>
        <dbReference type="EMBL" id="CAJ1973125.1"/>
    </source>
</evidence>
<organism evidence="1 2">
    <name type="scientific">Sphenostylis stenocarpa</name>
    <dbReference type="NCBI Taxonomy" id="92480"/>
    <lineage>
        <taxon>Eukaryota</taxon>
        <taxon>Viridiplantae</taxon>
        <taxon>Streptophyta</taxon>
        <taxon>Embryophyta</taxon>
        <taxon>Tracheophyta</taxon>
        <taxon>Spermatophyta</taxon>
        <taxon>Magnoliopsida</taxon>
        <taxon>eudicotyledons</taxon>
        <taxon>Gunneridae</taxon>
        <taxon>Pentapetalae</taxon>
        <taxon>rosids</taxon>
        <taxon>fabids</taxon>
        <taxon>Fabales</taxon>
        <taxon>Fabaceae</taxon>
        <taxon>Papilionoideae</taxon>
        <taxon>50 kb inversion clade</taxon>
        <taxon>NPAAA clade</taxon>
        <taxon>indigoferoid/millettioid clade</taxon>
        <taxon>Phaseoleae</taxon>
        <taxon>Sphenostylis</taxon>
    </lineage>
</organism>
<evidence type="ECO:0000313" key="2">
    <source>
        <dbReference type="Proteomes" id="UP001189624"/>
    </source>
</evidence>
<dbReference type="EMBL" id="OY731406">
    <property type="protein sequence ID" value="CAJ1973125.1"/>
    <property type="molecule type" value="Genomic_DNA"/>
</dbReference>
<sequence length="96" mass="10753">MESLNDAKFWRLEIGNKAPKVAVEGSLDVHKKTKTVSHQISWEEKTVTVVVFKRLKKEENLNRCCSIAVDPTNPGEMAPRGEFVLGVTDGLERMPS</sequence>
<protein>
    <submittedName>
        <fullName evidence="1">Uncharacterized protein</fullName>
    </submittedName>
</protein>
<dbReference type="Proteomes" id="UP001189624">
    <property type="component" value="Chromosome 9"/>
</dbReference>
<keyword evidence="2" id="KW-1185">Reference proteome</keyword>
<accession>A0AA86T318</accession>
<name>A0AA86T318_9FABA</name>
<dbReference type="AlphaFoldDB" id="A0AA86T318"/>